<dbReference type="Pfam" id="PF03703">
    <property type="entry name" value="bPH_2"/>
    <property type="match status" value="1"/>
</dbReference>
<dbReference type="PANTHER" id="PTHR37938">
    <property type="entry name" value="BLL0215 PROTEIN"/>
    <property type="match status" value="1"/>
</dbReference>
<comment type="caution">
    <text evidence="3">The sequence shown here is derived from an EMBL/GenBank/DDBJ whole genome shotgun (WGS) entry which is preliminary data.</text>
</comment>
<keyword evidence="1" id="KW-0812">Transmembrane</keyword>
<keyword evidence="1" id="KW-0472">Membrane</keyword>
<evidence type="ECO:0000313" key="3">
    <source>
        <dbReference type="EMBL" id="RWZ78468.1"/>
    </source>
</evidence>
<proteinExistence type="predicted"/>
<reference evidence="3" key="1">
    <citation type="submission" date="2019-01" db="EMBL/GenBank/DDBJ databases">
        <title>Genomic signatures and co-occurrence patterns of the ultra-small Saccharimodia (Patescibacteria phylum) suggest a symbiotic lifestyle.</title>
        <authorList>
            <person name="Lemos L."/>
            <person name="Medeiros J."/>
            <person name="Andreote F."/>
            <person name="Fernandes G."/>
            <person name="Varani A."/>
            <person name="Oliveira G."/>
            <person name="Pylro V."/>
        </authorList>
    </citation>
    <scope>NUCLEOTIDE SEQUENCE [LARGE SCALE GENOMIC DNA]</scope>
    <source>
        <strain evidence="3">AMD02</strain>
    </source>
</reference>
<dbReference type="InterPro" id="IPR005182">
    <property type="entry name" value="YdbS-like_PH"/>
</dbReference>
<dbReference type="AlphaFoldDB" id="A0A4Q0AIJ2"/>
<feature type="transmembrane region" description="Helical" evidence="1">
    <location>
        <begin position="40"/>
        <end position="58"/>
    </location>
</feature>
<keyword evidence="4" id="KW-1185">Reference proteome</keyword>
<feature type="domain" description="YdbS-like PH" evidence="2">
    <location>
        <begin position="86"/>
        <end position="161"/>
    </location>
</feature>
<organism evidence="3 4">
    <name type="scientific">Candidatus Microsaccharimonas sossegonensis</name>
    <dbReference type="NCBI Taxonomy" id="2506948"/>
    <lineage>
        <taxon>Bacteria</taxon>
        <taxon>Candidatus Saccharimonadota</taxon>
        <taxon>Candidatus Saccharimonadia</taxon>
        <taxon>Candidatus Saccharimonadales</taxon>
        <taxon>Candidatus Saccharimonadaceae</taxon>
        <taxon>Candidatus Microsaccharimonas</taxon>
    </lineage>
</organism>
<sequence length="181" mass="20700">MATVMAKEASEPAKLDFEGQRPGEKVLFVFRRHLIAMRKGFWLLLIPLVITAIPPLIWQSNLELFLLPVGGLVLGLILFFYHYVLWYFTIYLVTNQRIRQVTQKGVFGKDVVELRLSKIQNISYNIPGFTGEILGFGTIVIQTFVGDLVIRKVEHPEKIYNMLQNAVADAIEQGDHEEIIE</sequence>
<dbReference type="Proteomes" id="UP000289257">
    <property type="component" value="Unassembled WGS sequence"/>
</dbReference>
<accession>A0A4Q0AIJ2</accession>
<feature type="transmembrane region" description="Helical" evidence="1">
    <location>
        <begin position="64"/>
        <end position="94"/>
    </location>
</feature>
<name>A0A4Q0AIJ2_9BACT</name>
<dbReference type="PANTHER" id="PTHR37938:SF1">
    <property type="entry name" value="BLL0215 PROTEIN"/>
    <property type="match status" value="1"/>
</dbReference>
<evidence type="ECO:0000313" key="4">
    <source>
        <dbReference type="Proteomes" id="UP000289257"/>
    </source>
</evidence>
<protein>
    <submittedName>
        <fullName evidence="3">PH domain-containing protein</fullName>
    </submittedName>
</protein>
<keyword evidence="1" id="KW-1133">Transmembrane helix</keyword>
<gene>
    <name evidence="3" type="ORF">EOT05_01775</name>
</gene>
<evidence type="ECO:0000259" key="2">
    <source>
        <dbReference type="Pfam" id="PF03703"/>
    </source>
</evidence>
<evidence type="ECO:0000256" key="1">
    <source>
        <dbReference type="SAM" id="Phobius"/>
    </source>
</evidence>
<dbReference type="EMBL" id="SCKX01000001">
    <property type="protein sequence ID" value="RWZ78468.1"/>
    <property type="molecule type" value="Genomic_DNA"/>
</dbReference>